<proteinExistence type="predicted"/>
<evidence type="ECO:0000313" key="2">
    <source>
        <dbReference type="Proteomes" id="UP000198600"/>
    </source>
</evidence>
<evidence type="ECO:0000313" key="1">
    <source>
        <dbReference type="EMBL" id="SDU87798.1"/>
    </source>
</evidence>
<dbReference type="STRING" id="46679.SAMN05216202_0967"/>
<dbReference type="Proteomes" id="UP000198600">
    <property type="component" value="Chromosome I"/>
</dbReference>
<name>A0A1H2M4C4_9PSED</name>
<dbReference type="AlphaFoldDB" id="A0A1H2M4C4"/>
<dbReference type="OrthoDB" id="7018829at2"/>
<organism evidence="1 2">
    <name type="scientific">Pseudomonas mucidolens</name>
    <dbReference type="NCBI Taxonomy" id="46679"/>
    <lineage>
        <taxon>Bacteria</taxon>
        <taxon>Pseudomonadati</taxon>
        <taxon>Pseudomonadota</taxon>
        <taxon>Gammaproteobacteria</taxon>
        <taxon>Pseudomonadales</taxon>
        <taxon>Pseudomonadaceae</taxon>
        <taxon>Pseudomonas</taxon>
    </lineage>
</organism>
<sequence length="72" mass="7835">MNRPGITLNPIVVEKGLTWHMFPVDFTTLEGTYSVYIYALDREHAVAVLSELKATAALRDGDLISVTPGATS</sequence>
<keyword evidence="2" id="KW-1185">Reference proteome</keyword>
<dbReference type="RefSeq" id="WP_084380634.1">
    <property type="nucleotide sequence ID" value="NZ_LS483433.1"/>
</dbReference>
<dbReference type="EMBL" id="LT629802">
    <property type="protein sequence ID" value="SDU87798.1"/>
    <property type="molecule type" value="Genomic_DNA"/>
</dbReference>
<accession>A0A1H2M4C4</accession>
<protein>
    <submittedName>
        <fullName evidence="1">Uncharacterized protein</fullName>
    </submittedName>
</protein>
<reference evidence="2" key="1">
    <citation type="submission" date="2016-10" db="EMBL/GenBank/DDBJ databases">
        <authorList>
            <person name="Varghese N."/>
            <person name="Submissions S."/>
        </authorList>
    </citation>
    <scope>NUCLEOTIDE SEQUENCE [LARGE SCALE GENOMIC DNA]</scope>
    <source>
        <strain evidence="2">LMG 2223</strain>
    </source>
</reference>
<gene>
    <name evidence="1" type="ORF">SAMN05216202_0967</name>
</gene>